<accession>A0A9N9HDJ2</accession>
<dbReference type="EMBL" id="CAJVPP010005578">
    <property type="protein sequence ID" value="CAG8667280.1"/>
    <property type="molecule type" value="Genomic_DNA"/>
</dbReference>
<dbReference type="AlphaFoldDB" id="A0A9N9HDJ2"/>
<feature type="chain" id="PRO_5040131844" evidence="1">
    <location>
        <begin position="23"/>
        <end position="50"/>
    </location>
</feature>
<gene>
    <name evidence="2" type="ORF">FMOSSE_LOCUS12232</name>
</gene>
<proteinExistence type="predicted"/>
<evidence type="ECO:0000256" key="1">
    <source>
        <dbReference type="SAM" id="SignalP"/>
    </source>
</evidence>
<keyword evidence="3" id="KW-1185">Reference proteome</keyword>
<evidence type="ECO:0000313" key="2">
    <source>
        <dbReference type="EMBL" id="CAG8667280.1"/>
    </source>
</evidence>
<organism evidence="2 3">
    <name type="scientific">Funneliformis mosseae</name>
    <name type="common">Endomycorrhizal fungus</name>
    <name type="synonym">Glomus mosseae</name>
    <dbReference type="NCBI Taxonomy" id="27381"/>
    <lineage>
        <taxon>Eukaryota</taxon>
        <taxon>Fungi</taxon>
        <taxon>Fungi incertae sedis</taxon>
        <taxon>Mucoromycota</taxon>
        <taxon>Glomeromycotina</taxon>
        <taxon>Glomeromycetes</taxon>
        <taxon>Glomerales</taxon>
        <taxon>Glomeraceae</taxon>
        <taxon>Funneliformis</taxon>
    </lineage>
</organism>
<reference evidence="2" key="1">
    <citation type="submission" date="2021-06" db="EMBL/GenBank/DDBJ databases">
        <authorList>
            <person name="Kallberg Y."/>
            <person name="Tangrot J."/>
            <person name="Rosling A."/>
        </authorList>
    </citation>
    <scope>NUCLEOTIDE SEQUENCE</scope>
    <source>
        <strain evidence="2">87-6 pot B 2015</strain>
    </source>
</reference>
<feature type="signal peptide" evidence="1">
    <location>
        <begin position="1"/>
        <end position="22"/>
    </location>
</feature>
<dbReference type="Proteomes" id="UP000789375">
    <property type="component" value="Unassembled WGS sequence"/>
</dbReference>
<keyword evidence="1" id="KW-0732">Signal</keyword>
<name>A0A9N9HDJ2_FUNMO</name>
<comment type="caution">
    <text evidence="2">The sequence shown here is derived from an EMBL/GenBank/DDBJ whole genome shotgun (WGS) entry which is preliminary data.</text>
</comment>
<evidence type="ECO:0000313" key="3">
    <source>
        <dbReference type="Proteomes" id="UP000789375"/>
    </source>
</evidence>
<sequence>MNRFIFVFAAILFSAMVPNGEAYPATKRCGGCGNWDHPDSVSVTPTTDAR</sequence>
<protein>
    <submittedName>
        <fullName evidence="2">3491_t:CDS:1</fullName>
    </submittedName>
</protein>